<comment type="catalytic activity">
    <reaction evidence="27">
        <text>trimethylamine + NADPH + O2 = trimethylamine N-oxide + NADP(+) + H2O</text>
        <dbReference type="Rhea" id="RHEA:31979"/>
        <dbReference type="ChEBI" id="CHEBI:15377"/>
        <dbReference type="ChEBI" id="CHEBI:15379"/>
        <dbReference type="ChEBI" id="CHEBI:15724"/>
        <dbReference type="ChEBI" id="CHEBI:57783"/>
        <dbReference type="ChEBI" id="CHEBI:58349"/>
        <dbReference type="ChEBI" id="CHEBI:58389"/>
        <dbReference type="EC" id="1.14.13.148"/>
    </reaction>
    <physiologicalReaction direction="left-to-right" evidence="27">
        <dbReference type="Rhea" id="RHEA:31980"/>
    </physiologicalReaction>
</comment>
<keyword evidence="15 33" id="KW-0503">Monooxygenase</keyword>
<evidence type="ECO:0000256" key="27">
    <source>
        <dbReference type="ARBA" id="ARBA00048088"/>
    </source>
</evidence>
<evidence type="ECO:0000256" key="30">
    <source>
        <dbReference type="ARBA" id="ARBA00048990"/>
    </source>
</evidence>
<dbReference type="GO" id="GO:0006629">
    <property type="term" value="P:lipid metabolic process"/>
    <property type="evidence" value="ECO:0007669"/>
    <property type="project" value="UniProtKB-KW"/>
</dbReference>
<dbReference type="PANTHER" id="PTHR23023">
    <property type="entry name" value="DIMETHYLANILINE MONOOXYGENASE"/>
    <property type="match status" value="1"/>
</dbReference>
<evidence type="ECO:0000256" key="34">
    <source>
        <dbReference type="RuleBase" id="RU361177"/>
    </source>
</evidence>
<evidence type="ECO:0000256" key="5">
    <source>
        <dbReference type="ARBA" id="ARBA00022481"/>
    </source>
</evidence>
<dbReference type="GO" id="GO:0005789">
    <property type="term" value="C:endoplasmic reticulum membrane"/>
    <property type="evidence" value="ECO:0007669"/>
    <property type="project" value="UniProtKB-SubCell"/>
</dbReference>
<keyword evidence="6" id="KW-0597">Phosphoprotein</keyword>
<dbReference type="PRINTS" id="PR00370">
    <property type="entry name" value="FMOXYGENASE"/>
</dbReference>
<evidence type="ECO:0000256" key="4">
    <source>
        <dbReference type="ARBA" id="ARBA00009183"/>
    </source>
</evidence>
<comment type="catalytic activity">
    <reaction evidence="21">
        <text>hexan-3-one + NADPH + O2 + H(+) = propyl propanoate + NADP(+) + H2O</text>
        <dbReference type="Rhea" id="RHEA:54848"/>
        <dbReference type="ChEBI" id="CHEBI:15377"/>
        <dbReference type="ChEBI" id="CHEBI:15378"/>
        <dbReference type="ChEBI" id="CHEBI:15379"/>
        <dbReference type="ChEBI" id="CHEBI:57783"/>
        <dbReference type="ChEBI" id="CHEBI:58349"/>
        <dbReference type="ChEBI" id="CHEBI:89828"/>
        <dbReference type="ChEBI" id="CHEBI:89891"/>
    </reaction>
    <physiologicalReaction direction="left-to-right" evidence="21">
        <dbReference type="Rhea" id="RHEA:54849"/>
    </physiologicalReaction>
</comment>
<dbReference type="GO" id="GO:0050660">
    <property type="term" value="F:flavin adenine dinucleotide binding"/>
    <property type="evidence" value="ECO:0007669"/>
    <property type="project" value="InterPro"/>
</dbReference>
<dbReference type="InterPro" id="IPR050346">
    <property type="entry name" value="FMO-like"/>
</dbReference>
<evidence type="ECO:0000256" key="6">
    <source>
        <dbReference type="ARBA" id="ARBA00022553"/>
    </source>
</evidence>
<evidence type="ECO:0000256" key="26">
    <source>
        <dbReference type="ARBA" id="ARBA00048041"/>
    </source>
</evidence>
<dbReference type="Proteomes" id="UP001283361">
    <property type="component" value="Unassembled WGS sequence"/>
</dbReference>
<dbReference type="InterPro" id="IPR002257">
    <property type="entry name" value="Flavin_mOase_5"/>
</dbReference>
<evidence type="ECO:0000256" key="17">
    <source>
        <dbReference type="ARBA" id="ARBA00023136"/>
    </source>
</evidence>
<comment type="catalytic activity">
    <reaction evidence="26">
        <text>hypotaurine + NADPH + O2 + H(+) = taurine + NADP(+) + H2O</text>
        <dbReference type="Rhea" id="RHEA:69819"/>
        <dbReference type="ChEBI" id="CHEBI:15377"/>
        <dbReference type="ChEBI" id="CHEBI:15378"/>
        <dbReference type="ChEBI" id="CHEBI:15379"/>
        <dbReference type="ChEBI" id="CHEBI:57783"/>
        <dbReference type="ChEBI" id="CHEBI:57853"/>
        <dbReference type="ChEBI" id="CHEBI:58349"/>
        <dbReference type="ChEBI" id="CHEBI:507393"/>
        <dbReference type="EC" id="1.14.13.8"/>
    </reaction>
    <physiologicalReaction direction="left-to-right" evidence="26">
        <dbReference type="Rhea" id="RHEA:69820"/>
    </physiologicalReaction>
</comment>
<proteinExistence type="inferred from homology"/>
<dbReference type="FunFam" id="3.50.50.60:FF:000159">
    <property type="entry name" value="Dimethylaniline monooxygenase [N-oxide-forming]"/>
    <property type="match status" value="1"/>
</dbReference>
<evidence type="ECO:0000256" key="14">
    <source>
        <dbReference type="ARBA" id="ARBA00023002"/>
    </source>
</evidence>
<evidence type="ECO:0000256" key="11">
    <source>
        <dbReference type="ARBA" id="ARBA00022848"/>
    </source>
</evidence>
<comment type="catalytic activity">
    <reaction evidence="28">
        <text>octan-3-one + NADPH + O2 + H(+) = ethyl hexanoate + NADP(+) + H2O</text>
        <dbReference type="Rhea" id="RHEA:54856"/>
        <dbReference type="ChEBI" id="CHEBI:15377"/>
        <dbReference type="ChEBI" id="CHEBI:15378"/>
        <dbReference type="ChEBI" id="CHEBI:15379"/>
        <dbReference type="ChEBI" id="CHEBI:57783"/>
        <dbReference type="ChEBI" id="CHEBI:58349"/>
        <dbReference type="ChEBI" id="CHEBI:80946"/>
        <dbReference type="ChEBI" id="CHEBI:86055"/>
    </reaction>
    <physiologicalReaction direction="left-to-right" evidence="28">
        <dbReference type="Rhea" id="RHEA:54857"/>
    </physiologicalReaction>
</comment>
<evidence type="ECO:0000256" key="25">
    <source>
        <dbReference type="ARBA" id="ARBA00047977"/>
    </source>
</evidence>
<evidence type="ECO:0000256" key="8">
    <source>
        <dbReference type="ARBA" id="ARBA00022692"/>
    </source>
</evidence>
<name>A0AAE1D1M0_9GAST</name>
<keyword evidence="12 33" id="KW-0521">NADP</keyword>
<comment type="catalytic activity">
    <reaction evidence="31">
        <text>N,N-dimethylaniline + NADPH + O2 + H(+) = N,N-dimethylaniline N-oxide + NADP(+) + H2O</text>
        <dbReference type="Rhea" id="RHEA:24468"/>
        <dbReference type="ChEBI" id="CHEBI:15377"/>
        <dbReference type="ChEBI" id="CHEBI:15378"/>
        <dbReference type="ChEBI" id="CHEBI:15379"/>
        <dbReference type="ChEBI" id="CHEBI:16269"/>
        <dbReference type="ChEBI" id="CHEBI:17735"/>
        <dbReference type="ChEBI" id="CHEBI:57783"/>
        <dbReference type="ChEBI" id="CHEBI:58349"/>
        <dbReference type="EC" id="1.14.13.8"/>
    </reaction>
    <physiologicalReaction direction="left-to-right" evidence="31">
        <dbReference type="Rhea" id="RHEA:24469"/>
    </physiologicalReaction>
</comment>
<keyword evidence="14 33" id="KW-0560">Oxidoreductase</keyword>
<evidence type="ECO:0000256" key="35">
    <source>
        <dbReference type="SAM" id="Phobius"/>
    </source>
</evidence>
<evidence type="ECO:0000256" key="19">
    <source>
        <dbReference type="ARBA" id="ARBA00045957"/>
    </source>
</evidence>
<evidence type="ECO:0000256" key="29">
    <source>
        <dbReference type="ARBA" id="ARBA00048989"/>
    </source>
</evidence>
<dbReference type="GO" id="GO:0016174">
    <property type="term" value="F:NAD(P)H oxidase H2O2-forming activity"/>
    <property type="evidence" value="ECO:0007669"/>
    <property type="project" value="UniProtKB-EC"/>
</dbReference>
<dbReference type="EC" id="1.-.-.-" evidence="34"/>
<keyword evidence="5" id="KW-0488">Methylation</keyword>
<accession>A0AAE1D1M0</accession>
<comment type="catalytic activity">
    <reaction evidence="32">
        <text>octan-3-one + NADPH + O2 + H(+) = pentyl propanoate + NADP(+) + H2O</text>
        <dbReference type="Rhea" id="RHEA:54840"/>
        <dbReference type="ChEBI" id="CHEBI:15377"/>
        <dbReference type="ChEBI" id="CHEBI:15378"/>
        <dbReference type="ChEBI" id="CHEBI:15379"/>
        <dbReference type="ChEBI" id="CHEBI:57783"/>
        <dbReference type="ChEBI" id="CHEBI:58349"/>
        <dbReference type="ChEBI" id="CHEBI:80946"/>
        <dbReference type="ChEBI" id="CHEBI:87373"/>
    </reaction>
    <physiologicalReaction direction="left-to-right" evidence="32">
        <dbReference type="Rhea" id="RHEA:54841"/>
    </physiologicalReaction>
</comment>
<dbReference type="InterPro" id="IPR036188">
    <property type="entry name" value="FAD/NAD-bd_sf"/>
</dbReference>
<gene>
    <name evidence="36" type="ORF">RRG08_033654</name>
</gene>
<sequence>MAPFESSTSPAGPSGQRVAIIGAGASGISAIKCCLDEGLLPVCFERTPAFGGLWRYTDIPVEGQGCVMKSTVINVSKEMMSYSDYPTPREFPVFMHNTQVLEYFKNYTEHFDLEKHIVYNTEVLWITKAENFPKYGQWKITTRDISSGEEKTDTFDYVIVCTGHHAEKHVPAFPGLEEFEGKVIHSHEYRKPQGFEDKRVLIVGIGNSGGDVAVELSRYSKQVFLSTRQGTWIFNRVSAMGLPLDMLLTTRFMTYLKDQFSFYLANMFVSWRLNKRIDHKLYSLQPRYGPLHQHPMVNDDMPNRIICGAVKVKTDVKRFTATGVEFVDGTAEDGIDVVVLATGYSFGFPFIDKEVIDVIDNEIDLYQNVFVPDLDRHTMAIIGCVQPFGAVCPVAEMQCRAAVRVFKRKAFLPSAAEMRQAIRAQHAFNTQRYAPSRRHSIQVEIIPYMDQLAQLAGCSVQFGHLLLTDPLLAMKVFFGPFTPYQYRLYGPLVWSGAREAIQEQWKRTYAPLKTKTVPASQTRFWANVFRFVLIVTVVLFFRWPFALYLGVKQMVRKSFV</sequence>
<dbReference type="GO" id="GO:0004499">
    <property type="term" value="F:N,N-dimethylaniline monooxygenase activity"/>
    <property type="evidence" value="ECO:0007669"/>
    <property type="project" value="UniProtKB-UniRule"/>
</dbReference>
<protein>
    <recommendedName>
        <fullName evidence="34">Flavin-containing monooxygenase</fullName>
        <ecNumber evidence="34">1.-.-.-</ecNumber>
    </recommendedName>
</protein>
<comment type="catalytic activity">
    <reaction evidence="23">
        <text>sulcatone + NADPH + O2 + H(+) = 4-methylpent-3-en-1-yl acetate + NADP(+) + H2O</text>
        <dbReference type="Rhea" id="RHEA:54864"/>
        <dbReference type="ChEBI" id="CHEBI:15377"/>
        <dbReference type="ChEBI" id="CHEBI:15378"/>
        <dbReference type="ChEBI" id="CHEBI:15379"/>
        <dbReference type="ChEBI" id="CHEBI:16310"/>
        <dbReference type="ChEBI" id="CHEBI:57783"/>
        <dbReference type="ChEBI" id="CHEBI:58349"/>
        <dbReference type="ChEBI" id="CHEBI:138373"/>
    </reaction>
    <physiologicalReaction direction="left-to-right" evidence="23">
        <dbReference type="Rhea" id="RHEA:54865"/>
    </physiologicalReaction>
</comment>
<dbReference type="AlphaFoldDB" id="A0AAE1D1M0"/>
<dbReference type="GO" id="GO:0034899">
    <property type="term" value="F:trimethylamine monooxygenase activity"/>
    <property type="evidence" value="ECO:0007669"/>
    <property type="project" value="UniProtKB-EC"/>
</dbReference>
<organism evidence="36 37">
    <name type="scientific">Elysia crispata</name>
    <name type="common">lettuce slug</name>
    <dbReference type="NCBI Taxonomy" id="231223"/>
    <lineage>
        <taxon>Eukaryota</taxon>
        <taxon>Metazoa</taxon>
        <taxon>Spiralia</taxon>
        <taxon>Lophotrochozoa</taxon>
        <taxon>Mollusca</taxon>
        <taxon>Gastropoda</taxon>
        <taxon>Heterobranchia</taxon>
        <taxon>Euthyneura</taxon>
        <taxon>Panpulmonata</taxon>
        <taxon>Sacoglossa</taxon>
        <taxon>Placobranchoidea</taxon>
        <taxon>Plakobranchidae</taxon>
        <taxon>Elysia</taxon>
    </lineage>
</organism>
<dbReference type="Gene3D" id="3.50.50.60">
    <property type="entry name" value="FAD/NAD(P)-binding domain"/>
    <property type="match status" value="1"/>
</dbReference>
<evidence type="ECO:0000256" key="18">
    <source>
        <dbReference type="ARBA" id="ARBA00045722"/>
    </source>
</evidence>
<evidence type="ECO:0000256" key="9">
    <source>
        <dbReference type="ARBA" id="ARBA00022824"/>
    </source>
</evidence>
<evidence type="ECO:0000256" key="15">
    <source>
        <dbReference type="ARBA" id="ARBA00023033"/>
    </source>
</evidence>
<comment type="catalytic activity">
    <reaction evidence="22">
        <text>heptan-2-one + NADPH + O2 + H(+) = pentyl acetate + NADP(+) + H2O</text>
        <dbReference type="Rhea" id="RHEA:54836"/>
        <dbReference type="ChEBI" id="CHEBI:5672"/>
        <dbReference type="ChEBI" id="CHEBI:15377"/>
        <dbReference type="ChEBI" id="CHEBI:15378"/>
        <dbReference type="ChEBI" id="CHEBI:15379"/>
        <dbReference type="ChEBI" id="CHEBI:57783"/>
        <dbReference type="ChEBI" id="CHEBI:58349"/>
        <dbReference type="ChEBI" id="CHEBI:87362"/>
    </reaction>
    <physiologicalReaction direction="left-to-right" evidence="22">
        <dbReference type="Rhea" id="RHEA:54837"/>
    </physiologicalReaction>
</comment>
<evidence type="ECO:0000256" key="32">
    <source>
        <dbReference type="ARBA" id="ARBA00049475"/>
    </source>
</evidence>
<evidence type="ECO:0000256" key="1">
    <source>
        <dbReference type="ARBA" id="ARBA00001974"/>
    </source>
</evidence>
<comment type="cofactor">
    <cofactor evidence="1 33 34">
        <name>FAD</name>
        <dbReference type="ChEBI" id="CHEBI:57692"/>
    </cofactor>
</comment>
<evidence type="ECO:0000256" key="2">
    <source>
        <dbReference type="ARBA" id="ARBA00004389"/>
    </source>
</evidence>
<dbReference type="PIRSF" id="PIRSF000332">
    <property type="entry name" value="FMO"/>
    <property type="match status" value="1"/>
</dbReference>
<keyword evidence="10 33" id="KW-0274">FAD</keyword>
<comment type="subcellular location">
    <subcellularLocation>
        <location evidence="2">Endoplasmic reticulum membrane</location>
        <topology evidence="2">Single-pass membrane protein</topology>
    </subcellularLocation>
    <subcellularLocation>
        <location evidence="3">Microsome membrane</location>
    </subcellularLocation>
</comment>
<keyword evidence="11" id="KW-0492">Microsome</keyword>
<dbReference type="GO" id="GO:0050661">
    <property type="term" value="F:NADP binding"/>
    <property type="evidence" value="ECO:0007669"/>
    <property type="project" value="InterPro"/>
</dbReference>
<dbReference type="PRINTS" id="PR01125">
    <property type="entry name" value="FMOXYGENASE5"/>
</dbReference>
<evidence type="ECO:0000256" key="21">
    <source>
        <dbReference type="ARBA" id="ARBA00047426"/>
    </source>
</evidence>
<keyword evidence="8 35" id="KW-0812">Transmembrane</keyword>
<evidence type="ECO:0000256" key="20">
    <source>
        <dbReference type="ARBA" id="ARBA00047338"/>
    </source>
</evidence>
<comment type="catalytic activity">
    <reaction evidence="25">
        <text>hexan-3-one + NADPH + O2 + H(+) = ethyl butanoate + NADP(+) + H2O</text>
        <dbReference type="Rhea" id="RHEA:54844"/>
        <dbReference type="ChEBI" id="CHEBI:15377"/>
        <dbReference type="ChEBI" id="CHEBI:15378"/>
        <dbReference type="ChEBI" id="CHEBI:15379"/>
        <dbReference type="ChEBI" id="CHEBI:57783"/>
        <dbReference type="ChEBI" id="CHEBI:58349"/>
        <dbReference type="ChEBI" id="CHEBI:88764"/>
        <dbReference type="ChEBI" id="CHEBI:89891"/>
    </reaction>
    <physiologicalReaction direction="left-to-right" evidence="25">
        <dbReference type="Rhea" id="RHEA:54845"/>
    </physiologicalReaction>
</comment>
<evidence type="ECO:0000256" key="7">
    <source>
        <dbReference type="ARBA" id="ARBA00022630"/>
    </source>
</evidence>
<evidence type="ECO:0000256" key="24">
    <source>
        <dbReference type="ARBA" id="ARBA00047864"/>
    </source>
</evidence>
<dbReference type="SUPFAM" id="SSF51905">
    <property type="entry name" value="FAD/NAD(P)-binding domain"/>
    <property type="match status" value="2"/>
</dbReference>
<evidence type="ECO:0000313" key="37">
    <source>
        <dbReference type="Proteomes" id="UP001283361"/>
    </source>
</evidence>
<comment type="similarity">
    <text evidence="4 33 34">Belongs to the FMO family.</text>
</comment>
<comment type="caution">
    <text evidence="36">The sequence shown here is derived from an EMBL/GenBank/DDBJ whole genome shotgun (WGS) entry which is preliminary data.</text>
</comment>
<evidence type="ECO:0000313" key="36">
    <source>
        <dbReference type="EMBL" id="KAK3750838.1"/>
    </source>
</evidence>
<comment type="function">
    <text evidence="19">Broad spectrum monooxygenase that catalyzes the oxygenation of a wide variety of nitrogen- and sulfur-containing compounds including xenobiotics. Catalyzes the S-oxygenation of hypotaurine to produce taurine, an organic osmolyte involved in cell volume regulation as well as a variety of cytoprotective and developmental processes. In vitro, catalyzes the N-oxygenation of trimethylamine (TMA) to produce trimethylamine N-oxide (TMAO) and could therefore participate to the detoxification of this compound that is generated by the action of gut microbiota from dietary precursors such as choline, choline containing compounds, betaine or L-carnitine.</text>
</comment>
<evidence type="ECO:0000256" key="12">
    <source>
        <dbReference type="ARBA" id="ARBA00022857"/>
    </source>
</evidence>
<evidence type="ECO:0000256" key="28">
    <source>
        <dbReference type="ARBA" id="ARBA00048459"/>
    </source>
</evidence>
<keyword evidence="17 33" id="KW-0472">Membrane</keyword>
<dbReference type="Pfam" id="PF00743">
    <property type="entry name" value="FMO-like"/>
    <property type="match status" value="1"/>
</dbReference>
<comment type="catalytic activity">
    <reaction evidence="29">
        <text>(2E)-geranial + NADPH + O2 + H(+) = (1E)-2,6-dimethylhepta-1,5-dien-1-yl formate + NADP(+) + H2O</text>
        <dbReference type="Rhea" id="RHEA:54860"/>
        <dbReference type="ChEBI" id="CHEBI:15377"/>
        <dbReference type="ChEBI" id="CHEBI:15378"/>
        <dbReference type="ChEBI" id="CHEBI:15379"/>
        <dbReference type="ChEBI" id="CHEBI:16980"/>
        <dbReference type="ChEBI" id="CHEBI:57783"/>
        <dbReference type="ChEBI" id="CHEBI:58349"/>
        <dbReference type="ChEBI" id="CHEBI:138375"/>
    </reaction>
    <physiologicalReaction direction="left-to-right" evidence="29">
        <dbReference type="Rhea" id="RHEA:54861"/>
    </physiologicalReaction>
</comment>
<comment type="catalytic activity">
    <reaction evidence="24">
        <text>NADPH + O2 + H(+) = H2O2 + NADP(+)</text>
        <dbReference type="Rhea" id="RHEA:11260"/>
        <dbReference type="ChEBI" id="CHEBI:15378"/>
        <dbReference type="ChEBI" id="CHEBI:15379"/>
        <dbReference type="ChEBI" id="CHEBI:16240"/>
        <dbReference type="ChEBI" id="CHEBI:57783"/>
        <dbReference type="ChEBI" id="CHEBI:58349"/>
        <dbReference type="EC" id="1.6.3.1"/>
    </reaction>
    <physiologicalReaction direction="left-to-right" evidence="24">
        <dbReference type="Rhea" id="RHEA:11261"/>
    </physiologicalReaction>
</comment>
<evidence type="ECO:0000256" key="22">
    <source>
        <dbReference type="ARBA" id="ARBA00047574"/>
    </source>
</evidence>
<keyword evidence="37" id="KW-1185">Reference proteome</keyword>
<dbReference type="InterPro" id="IPR020946">
    <property type="entry name" value="Flavin_mOase-like"/>
</dbReference>
<comment type="catalytic activity">
    <reaction evidence="20">
        <text>hypotaurine + NADH + O2 + H(+) = taurine + NAD(+) + H2O</text>
        <dbReference type="Rhea" id="RHEA:74111"/>
        <dbReference type="ChEBI" id="CHEBI:15377"/>
        <dbReference type="ChEBI" id="CHEBI:15378"/>
        <dbReference type="ChEBI" id="CHEBI:15379"/>
        <dbReference type="ChEBI" id="CHEBI:57540"/>
        <dbReference type="ChEBI" id="CHEBI:57853"/>
        <dbReference type="ChEBI" id="CHEBI:57945"/>
        <dbReference type="ChEBI" id="CHEBI:507393"/>
        <dbReference type="EC" id="1.14.13.8"/>
    </reaction>
    <physiologicalReaction direction="left-to-right" evidence="20">
        <dbReference type="Rhea" id="RHEA:74112"/>
    </physiologicalReaction>
</comment>
<evidence type="ECO:0000256" key="33">
    <source>
        <dbReference type="PIRNR" id="PIRNR000332"/>
    </source>
</evidence>
<keyword evidence="16" id="KW-0443">Lipid metabolism</keyword>
<evidence type="ECO:0000256" key="16">
    <source>
        <dbReference type="ARBA" id="ARBA00023098"/>
    </source>
</evidence>
<comment type="catalytic activity">
    <reaction evidence="30">
        <text>heptan-4-one + NADPH + O2 + H(+) = propyl butanoate + NADP(+) + H2O</text>
        <dbReference type="Rhea" id="RHEA:54852"/>
        <dbReference type="ChEBI" id="CHEBI:15377"/>
        <dbReference type="ChEBI" id="CHEBI:15378"/>
        <dbReference type="ChEBI" id="CHEBI:15379"/>
        <dbReference type="ChEBI" id="CHEBI:57783"/>
        <dbReference type="ChEBI" id="CHEBI:58349"/>
        <dbReference type="ChEBI" id="CHEBI:89484"/>
        <dbReference type="ChEBI" id="CHEBI:89719"/>
    </reaction>
    <physiologicalReaction direction="left-to-right" evidence="30">
        <dbReference type="Rhea" id="RHEA:54853"/>
    </physiologicalReaction>
</comment>
<comment type="function">
    <text evidence="18">Acts as a Baeyer-Villiger monooxygenase on a broad range of substrates. Catalyzes the insertion of an oxygen atom into a carbon-carbon bond adjacent to a carbonyl, which converts ketones to esters. Active on diverse carbonyl compounds, whereas soft nucleophiles are mostly non- or poorly reactive. In contrast with other forms of FMO it is non- or poorly active on 'classical' substrates such as drugs, pesticides, and dietary components containing soft nucleophilic heteroatoms. Able to oxidize drug molecules bearing a carbonyl group on an aliphatic chain, such as nabumetone and pentoxifylline. Also, in the absence of substrates, shows slow but yet significant NADPH oxidase activity. Acts as a positive modulator of cholesterol biosynthesis as well as glucose homeostasis, promoting metabolic aging via pleiotropic effects.</text>
</comment>
<feature type="transmembrane region" description="Helical" evidence="35">
    <location>
        <begin position="528"/>
        <end position="551"/>
    </location>
</feature>
<keyword evidence="9 33" id="KW-0256">Endoplasmic reticulum</keyword>
<evidence type="ECO:0000256" key="10">
    <source>
        <dbReference type="ARBA" id="ARBA00022827"/>
    </source>
</evidence>
<evidence type="ECO:0000256" key="23">
    <source>
        <dbReference type="ARBA" id="ARBA00047855"/>
    </source>
</evidence>
<evidence type="ECO:0000256" key="31">
    <source>
        <dbReference type="ARBA" id="ARBA00049443"/>
    </source>
</evidence>
<evidence type="ECO:0000256" key="3">
    <source>
        <dbReference type="ARBA" id="ARBA00004524"/>
    </source>
</evidence>
<keyword evidence="7 33" id="KW-0285">Flavoprotein</keyword>
<dbReference type="InterPro" id="IPR000960">
    <property type="entry name" value="Flavin_mOase"/>
</dbReference>
<reference evidence="36" key="1">
    <citation type="journal article" date="2023" name="G3 (Bethesda)">
        <title>A reference genome for the long-term kleptoplast-retaining sea slug Elysia crispata morphotype clarki.</title>
        <authorList>
            <person name="Eastman K.E."/>
            <person name="Pendleton A.L."/>
            <person name="Shaikh M.A."/>
            <person name="Suttiyut T."/>
            <person name="Ogas R."/>
            <person name="Tomko P."/>
            <person name="Gavelis G."/>
            <person name="Widhalm J.R."/>
            <person name="Wisecaver J.H."/>
        </authorList>
    </citation>
    <scope>NUCLEOTIDE SEQUENCE</scope>
    <source>
        <strain evidence="36">ECLA1</strain>
    </source>
</reference>
<dbReference type="EMBL" id="JAWDGP010005844">
    <property type="protein sequence ID" value="KAK3750838.1"/>
    <property type="molecule type" value="Genomic_DNA"/>
</dbReference>
<keyword evidence="13 35" id="KW-1133">Transmembrane helix</keyword>
<evidence type="ECO:0000256" key="13">
    <source>
        <dbReference type="ARBA" id="ARBA00022989"/>
    </source>
</evidence>